<dbReference type="OrthoDB" id="6234541at2759"/>
<dbReference type="Proteomes" id="UP000298663">
    <property type="component" value="Unassembled WGS sequence"/>
</dbReference>
<dbReference type="GO" id="GO:0005783">
    <property type="term" value="C:endoplasmic reticulum"/>
    <property type="evidence" value="ECO:0007669"/>
    <property type="project" value="TreeGrafter"/>
</dbReference>
<proteinExistence type="predicted"/>
<sequence length="130" mass="15045">MLTFAEFLRWTGITVFEVWVQAIALIVSTVFLGLKIEFEMASISYYEVFAPLLVASAINYYFLLIIFIRSFVEEKECRAPFLRFAFSWLRVIMIAIFEVLLCYKINGDLQKGELHVQLSYGGDELIIIPV</sequence>
<dbReference type="PANTHER" id="PTHR13568">
    <property type="entry name" value="FAM11A, B PROTEIN"/>
    <property type="match status" value="1"/>
</dbReference>
<keyword evidence="1" id="KW-0812">Transmembrane</keyword>
<reference evidence="2 3" key="1">
    <citation type="journal article" date="2015" name="Genome Biol.">
        <title>Comparative genomics of Steinernema reveals deeply conserved gene regulatory networks.</title>
        <authorList>
            <person name="Dillman A.R."/>
            <person name="Macchietto M."/>
            <person name="Porter C.F."/>
            <person name="Rogers A."/>
            <person name="Williams B."/>
            <person name="Antoshechkin I."/>
            <person name="Lee M.M."/>
            <person name="Goodwin Z."/>
            <person name="Lu X."/>
            <person name="Lewis E.E."/>
            <person name="Goodrich-Blair H."/>
            <person name="Stock S.P."/>
            <person name="Adams B.J."/>
            <person name="Sternberg P.W."/>
            <person name="Mortazavi A."/>
        </authorList>
    </citation>
    <scope>NUCLEOTIDE SEQUENCE [LARGE SCALE GENOMIC DNA]</scope>
    <source>
        <strain evidence="2 3">ALL</strain>
    </source>
</reference>
<evidence type="ECO:0000313" key="2">
    <source>
        <dbReference type="EMBL" id="TKR96368.1"/>
    </source>
</evidence>
<organism evidence="2 3">
    <name type="scientific">Steinernema carpocapsae</name>
    <name type="common">Entomopathogenic nematode</name>
    <dbReference type="NCBI Taxonomy" id="34508"/>
    <lineage>
        <taxon>Eukaryota</taxon>
        <taxon>Metazoa</taxon>
        <taxon>Ecdysozoa</taxon>
        <taxon>Nematoda</taxon>
        <taxon>Chromadorea</taxon>
        <taxon>Rhabditida</taxon>
        <taxon>Tylenchina</taxon>
        <taxon>Panagrolaimomorpha</taxon>
        <taxon>Strongyloidoidea</taxon>
        <taxon>Steinernematidae</taxon>
        <taxon>Steinernema</taxon>
    </lineage>
</organism>
<comment type="caution">
    <text evidence="2">The sequence shown here is derived from an EMBL/GenBank/DDBJ whole genome shotgun (WGS) entry which is preliminary data.</text>
</comment>
<keyword evidence="1" id="KW-0472">Membrane</keyword>
<feature type="transmembrane region" description="Helical" evidence="1">
    <location>
        <begin position="84"/>
        <end position="103"/>
    </location>
</feature>
<dbReference type="AlphaFoldDB" id="A0A4U5PIF8"/>
<evidence type="ECO:0000256" key="1">
    <source>
        <dbReference type="SAM" id="Phobius"/>
    </source>
</evidence>
<feature type="transmembrane region" description="Helical" evidence="1">
    <location>
        <begin position="18"/>
        <end position="36"/>
    </location>
</feature>
<name>A0A4U5PIF8_STECR</name>
<accession>A0A4U5PIF8</accession>
<keyword evidence="3" id="KW-1185">Reference proteome</keyword>
<protein>
    <submittedName>
        <fullName evidence="2">Uncharacterized protein</fullName>
    </submittedName>
</protein>
<reference evidence="2 3" key="2">
    <citation type="journal article" date="2019" name="G3 (Bethesda)">
        <title>Hybrid Assembly of the Genome of the Entomopathogenic Nematode Steinernema carpocapsae Identifies the X-Chromosome.</title>
        <authorList>
            <person name="Serra L."/>
            <person name="Macchietto M."/>
            <person name="Macias-Munoz A."/>
            <person name="McGill C.J."/>
            <person name="Rodriguez I.M."/>
            <person name="Rodriguez B."/>
            <person name="Murad R."/>
            <person name="Mortazavi A."/>
        </authorList>
    </citation>
    <scope>NUCLEOTIDE SEQUENCE [LARGE SCALE GENOMIC DNA]</scope>
    <source>
        <strain evidence="2 3">ALL</strain>
    </source>
</reference>
<gene>
    <name evidence="2" type="ORF">L596_010398</name>
</gene>
<evidence type="ECO:0000313" key="3">
    <source>
        <dbReference type="Proteomes" id="UP000298663"/>
    </source>
</evidence>
<feature type="transmembrane region" description="Helical" evidence="1">
    <location>
        <begin position="48"/>
        <end position="72"/>
    </location>
</feature>
<dbReference type="InterPro" id="IPR019396">
    <property type="entry name" value="TM_Fragile-X-F-assoc"/>
</dbReference>
<dbReference type="PANTHER" id="PTHR13568:SF9">
    <property type="entry name" value="TRANSMEMBRANE PROTEIN 203"/>
    <property type="match status" value="1"/>
</dbReference>
<dbReference type="GO" id="GO:0006874">
    <property type="term" value="P:intracellular calcium ion homeostasis"/>
    <property type="evidence" value="ECO:0007669"/>
    <property type="project" value="TreeGrafter"/>
</dbReference>
<keyword evidence="1" id="KW-1133">Transmembrane helix</keyword>
<dbReference type="EMBL" id="AZBU02000002">
    <property type="protein sequence ID" value="TKR96368.1"/>
    <property type="molecule type" value="Genomic_DNA"/>
</dbReference>